<comment type="catalytic activity">
    <reaction evidence="1">
        <text>thiamine phosphate + ATP = thiamine diphosphate + ADP</text>
        <dbReference type="Rhea" id="RHEA:15913"/>
        <dbReference type="ChEBI" id="CHEBI:30616"/>
        <dbReference type="ChEBI" id="CHEBI:37575"/>
        <dbReference type="ChEBI" id="CHEBI:58937"/>
        <dbReference type="ChEBI" id="CHEBI:456216"/>
        <dbReference type="EC" id="2.7.4.16"/>
    </reaction>
</comment>
<keyword evidence="5" id="KW-1185">Reference proteome</keyword>
<comment type="miscellaneous">
    <text evidence="1">Reaction mechanism of ThiL seems to utilize a direct, inline transfer of the gamma-phosphate of ATP to TMP rather than a phosphorylated enzyme intermediate.</text>
</comment>
<feature type="binding site" evidence="1">
    <location>
        <position position="288"/>
    </location>
    <ligand>
        <name>substrate</name>
    </ligand>
</feature>
<dbReference type="CDD" id="cd02194">
    <property type="entry name" value="ThiL"/>
    <property type="match status" value="1"/>
</dbReference>
<comment type="caution">
    <text evidence="4">The sequence shown here is derived from an EMBL/GenBank/DDBJ whole genome shotgun (WGS) entry which is preliminary data.</text>
</comment>
<accession>A0ABU3ICL3</accession>
<protein>
    <recommendedName>
        <fullName evidence="1">Thiamine-monophosphate kinase</fullName>
        <shortName evidence="1">TMP kinase</shortName>
        <shortName evidence="1">Thiamine-phosphate kinase</shortName>
        <ecNumber evidence="1">2.7.4.16</ecNumber>
    </recommendedName>
</protein>
<dbReference type="Proteomes" id="UP001247542">
    <property type="component" value="Unassembled WGS sequence"/>
</dbReference>
<dbReference type="RefSeq" id="WP_313274516.1">
    <property type="nucleotide sequence ID" value="NZ_JASXSX010000005.1"/>
</dbReference>
<feature type="binding site" evidence="1">
    <location>
        <position position="67"/>
    </location>
    <ligand>
        <name>substrate</name>
    </ligand>
</feature>
<feature type="binding site" evidence="1">
    <location>
        <position position="89"/>
    </location>
    <ligand>
        <name>Mg(2+)</name>
        <dbReference type="ChEBI" id="CHEBI:18420"/>
        <label>4</label>
    </ligand>
</feature>
<dbReference type="PANTHER" id="PTHR30270">
    <property type="entry name" value="THIAMINE-MONOPHOSPHATE KINASE"/>
    <property type="match status" value="1"/>
</dbReference>
<dbReference type="InterPro" id="IPR036676">
    <property type="entry name" value="PurM-like_C_sf"/>
</dbReference>
<dbReference type="SUPFAM" id="SSF56042">
    <property type="entry name" value="PurM C-terminal domain-like"/>
    <property type="match status" value="1"/>
</dbReference>
<organism evidence="4 5">
    <name type="scientific">Gleimia hominis</name>
    <dbReference type="NCBI Taxonomy" id="595468"/>
    <lineage>
        <taxon>Bacteria</taxon>
        <taxon>Bacillati</taxon>
        <taxon>Actinomycetota</taxon>
        <taxon>Actinomycetes</taxon>
        <taxon>Actinomycetales</taxon>
        <taxon>Actinomycetaceae</taxon>
        <taxon>Gleimia</taxon>
    </lineage>
</organism>
<feature type="binding site" evidence="1">
    <location>
        <position position="44"/>
    </location>
    <ligand>
        <name>Mg(2+)</name>
        <dbReference type="ChEBI" id="CHEBI:18420"/>
        <label>3</label>
    </ligand>
</feature>
<comment type="function">
    <text evidence="1">Catalyzes the ATP-dependent phosphorylation of thiamine-monophosphate (TMP) to form thiamine-pyrophosphate (TPP), the active form of vitamin B1.</text>
</comment>
<feature type="binding site" evidence="1">
    <location>
        <position position="89"/>
    </location>
    <ligand>
        <name>Mg(2+)</name>
        <dbReference type="ChEBI" id="CHEBI:18420"/>
        <label>2</label>
    </ligand>
</feature>
<dbReference type="PANTHER" id="PTHR30270:SF0">
    <property type="entry name" value="THIAMINE-MONOPHOSPHATE KINASE"/>
    <property type="match status" value="1"/>
</dbReference>
<dbReference type="EMBL" id="JASXSX010000005">
    <property type="protein sequence ID" value="MDT3768115.1"/>
    <property type="molecule type" value="Genomic_DNA"/>
</dbReference>
<keyword evidence="1" id="KW-0067">ATP-binding</keyword>
<comment type="caution">
    <text evidence="1">Lacks conserved residue(s) required for the propagation of feature annotation.</text>
</comment>
<feature type="binding site" evidence="1">
    <location>
        <position position="237"/>
    </location>
    <ligand>
        <name>Mg(2+)</name>
        <dbReference type="ChEBI" id="CHEBI:18420"/>
        <label>5</label>
    </ligand>
</feature>
<keyword evidence="1" id="KW-0479">Metal-binding</keyword>
<evidence type="ECO:0000256" key="1">
    <source>
        <dbReference type="HAMAP-Rule" id="MF_02128"/>
    </source>
</evidence>
<feature type="binding site" evidence="1">
    <location>
        <begin position="136"/>
        <end position="137"/>
    </location>
    <ligand>
        <name>ATP</name>
        <dbReference type="ChEBI" id="CHEBI:30616"/>
    </ligand>
</feature>
<feature type="domain" description="PurM-like C-terminal" evidence="3">
    <location>
        <begin position="165"/>
        <end position="266"/>
    </location>
</feature>
<dbReference type="Pfam" id="PF00586">
    <property type="entry name" value="AIRS"/>
    <property type="match status" value="1"/>
</dbReference>
<dbReference type="GO" id="GO:0009030">
    <property type="term" value="F:thiamine-phosphate kinase activity"/>
    <property type="evidence" value="ECO:0007669"/>
    <property type="project" value="UniProtKB-EC"/>
</dbReference>
<dbReference type="InterPro" id="IPR010918">
    <property type="entry name" value="PurM-like_C_dom"/>
</dbReference>
<feature type="binding site" evidence="1">
    <location>
        <position position="44"/>
    </location>
    <ligand>
        <name>Mg(2+)</name>
        <dbReference type="ChEBI" id="CHEBI:18420"/>
        <label>4</label>
    </ligand>
</feature>
<comment type="similarity">
    <text evidence="1">Belongs to the thiamine-monophosphate kinase family.</text>
</comment>
<feature type="binding site" evidence="1">
    <location>
        <position position="236"/>
    </location>
    <ligand>
        <name>ATP</name>
        <dbReference type="ChEBI" id="CHEBI:30616"/>
    </ligand>
</feature>
<comment type="pathway">
    <text evidence="1">Cofactor biosynthesis; thiamine diphosphate biosynthesis; thiamine diphosphate from thiamine phosphate: step 1/1.</text>
</comment>
<keyword evidence="1" id="KW-0784">Thiamine biosynthesis</keyword>
<evidence type="ECO:0000259" key="2">
    <source>
        <dbReference type="Pfam" id="PF00586"/>
    </source>
</evidence>
<dbReference type="NCBIfam" id="TIGR01379">
    <property type="entry name" value="thiL"/>
    <property type="match status" value="1"/>
</dbReference>
<dbReference type="InterPro" id="IPR036921">
    <property type="entry name" value="PurM-like_N_sf"/>
</dbReference>
<dbReference type="SUPFAM" id="SSF55326">
    <property type="entry name" value="PurM N-terminal domain-like"/>
    <property type="match status" value="1"/>
</dbReference>
<keyword evidence="1 4" id="KW-0808">Transferase</keyword>
<name>A0ABU3ICL3_9ACTO</name>
<gene>
    <name evidence="1 4" type="primary">thiL</name>
    <name evidence="4" type="ORF">QS713_08595</name>
</gene>
<feature type="binding site" evidence="1">
    <location>
        <position position="161"/>
    </location>
    <ligand>
        <name>ATP</name>
        <dbReference type="ChEBI" id="CHEBI:30616"/>
    </ligand>
</feature>
<dbReference type="Pfam" id="PF02769">
    <property type="entry name" value="AIRS_C"/>
    <property type="match status" value="1"/>
</dbReference>
<dbReference type="PIRSF" id="PIRSF005303">
    <property type="entry name" value="Thiam_monoph_kin"/>
    <property type="match status" value="1"/>
</dbReference>
<feature type="binding site" evidence="1">
    <location>
        <position position="59"/>
    </location>
    <ligand>
        <name>Mg(2+)</name>
        <dbReference type="ChEBI" id="CHEBI:18420"/>
        <label>1</label>
    </ligand>
</feature>
<feature type="binding site" evidence="1">
    <location>
        <position position="137"/>
    </location>
    <ligand>
        <name>Mg(2+)</name>
        <dbReference type="ChEBI" id="CHEBI:18420"/>
        <label>1</label>
    </ligand>
</feature>
<feature type="binding site" evidence="1">
    <location>
        <position position="58"/>
    </location>
    <ligand>
        <name>Mg(2+)</name>
        <dbReference type="ChEBI" id="CHEBI:18420"/>
        <label>4</label>
    </ligand>
</feature>
<dbReference type="InterPro" id="IPR006283">
    <property type="entry name" value="ThiL-like"/>
</dbReference>
<feature type="binding site" evidence="1">
    <location>
        <position position="60"/>
    </location>
    <ligand>
        <name>Mg(2+)</name>
        <dbReference type="ChEBI" id="CHEBI:18420"/>
        <label>1</label>
    </ligand>
</feature>
<dbReference type="Gene3D" id="3.90.650.10">
    <property type="entry name" value="PurM-like C-terminal domain"/>
    <property type="match status" value="1"/>
</dbReference>
<dbReference type="EC" id="2.7.4.16" evidence="1"/>
<dbReference type="InterPro" id="IPR016188">
    <property type="entry name" value="PurM-like_N"/>
</dbReference>
<feature type="binding site" evidence="1">
    <location>
        <position position="89"/>
    </location>
    <ligand>
        <name>Mg(2+)</name>
        <dbReference type="ChEBI" id="CHEBI:18420"/>
        <label>3</label>
    </ligand>
</feature>
<dbReference type="HAMAP" id="MF_02128">
    <property type="entry name" value="TMP_kinase"/>
    <property type="match status" value="1"/>
</dbReference>
<feature type="binding site" evidence="1">
    <location>
        <position position="333"/>
    </location>
    <ligand>
        <name>substrate</name>
    </ligand>
</feature>
<feature type="binding site" evidence="1">
    <location>
        <position position="234"/>
    </location>
    <ligand>
        <name>Mg(2+)</name>
        <dbReference type="ChEBI" id="CHEBI:18420"/>
        <label>3</label>
    </ligand>
</feature>
<feature type="binding site" evidence="1">
    <location>
        <position position="60"/>
    </location>
    <ligand>
        <name>Mg(2+)</name>
        <dbReference type="ChEBI" id="CHEBI:18420"/>
        <label>2</label>
    </ligand>
</feature>
<keyword evidence="1" id="KW-0547">Nucleotide-binding</keyword>
<evidence type="ECO:0000313" key="5">
    <source>
        <dbReference type="Proteomes" id="UP001247542"/>
    </source>
</evidence>
<proteinExistence type="inferred from homology"/>
<sequence length="339" mass="35670">MDPEQEAQMGRQWEAQMGREDALIAAMRRHLPVGERTLIGSGDDCASIAAPEQRFIVTTDAIVENEHFTLEWSSFHDVGRRAAAQNLADIAAQGGRASALVVALVMPPYVSDEQVVDLVTGFGQEVSCTRAGVVGGDVTAGSQLVVSVTALGYTPYGDVQRGNAQVGDVVAICGTLGFSYVGYQLLKTGQVPGTLRTSEVQPTLAPYVDTYRAPHPPYEAGVLAAQAGAHAMMDISDGLSTDAKRMADASAVTLAFVGTQLRGFSRQLKPGAEAAGVDPWECVLNGGEDHSLLACFPPESTLPDGFQVVGRVEESAEGGAVTLDGRPVAEAGWDHLSER</sequence>
<evidence type="ECO:0000259" key="3">
    <source>
        <dbReference type="Pfam" id="PF02769"/>
    </source>
</evidence>
<reference evidence="4 5" key="1">
    <citation type="submission" date="2023-06" db="EMBL/GenBank/DDBJ databases">
        <title>Draft genome sequence of Gleimia hominis type strain CCUG 57540T.</title>
        <authorList>
            <person name="Salva-Serra F."/>
            <person name="Cardew S."/>
            <person name="Jensie Markopoulos S."/>
            <person name="Ohlen M."/>
            <person name="Inganas E."/>
            <person name="Svensson-Stadler L."/>
            <person name="Moore E.R.B."/>
        </authorList>
    </citation>
    <scope>NUCLEOTIDE SEQUENCE [LARGE SCALE GENOMIC DNA]</scope>
    <source>
        <strain evidence="4 5">CCUG 57540</strain>
    </source>
</reference>
<keyword evidence="1 4" id="KW-0418">Kinase</keyword>
<feature type="domain" description="PurM-like N-terminal" evidence="2">
    <location>
        <begin position="42"/>
        <end position="153"/>
    </location>
</feature>
<evidence type="ECO:0000313" key="4">
    <source>
        <dbReference type="EMBL" id="MDT3768115.1"/>
    </source>
</evidence>
<dbReference type="Gene3D" id="3.30.1330.10">
    <property type="entry name" value="PurM-like, N-terminal domain"/>
    <property type="match status" value="1"/>
</dbReference>
<keyword evidence="1" id="KW-0460">Magnesium</keyword>